<evidence type="ECO:0000256" key="1">
    <source>
        <dbReference type="ARBA" id="ARBA00006865"/>
    </source>
</evidence>
<dbReference type="InterPro" id="IPR050546">
    <property type="entry name" value="Glycosyl_Hydrlase_16"/>
</dbReference>
<dbReference type="Proteomes" id="UP000246018">
    <property type="component" value="Unassembled WGS sequence"/>
</dbReference>
<dbReference type="SUPFAM" id="SSF49899">
    <property type="entry name" value="Concanavalin A-like lectins/glucanases"/>
    <property type="match status" value="1"/>
</dbReference>
<protein>
    <recommendedName>
        <fullName evidence="3">GH16 domain-containing protein</fullName>
    </recommendedName>
</protein>
<dbReference type="GO" id="GO:0004553">
    <property type="term" value="F:hydrolase activity, hydrolyzing O-glycosyl compounds"/>
    <property type="evidence" value="ECO:0007669"/>
    <property type="project" value="InterPro"/>
</dbReference>
<sequence>MKHRTARALATRPTAALAAALLLGLSLVGAVRATDPAAVGTSATGSAVAVAAAGSTSAAKKFGWGRPVAREEFNYTGAPRSRKWGVYDSPGHDDNGLRRPRAWHVNGHVARVVGNSRGVTGGMSARFGNRRYGRWEVRMKTNQRDSEYHPVLLLWPDSGDWPCDGEIDYAEGGSDWREIHFFLHYSCDNSQESETRKVDTTKWHNYAVEWTPDGIVGYLDGVPWFRDTDPEHQPPGPMHQTVQLDWFPDGTETTRSWMKIAWVRVYDVPTG</sequence>
<keyword evidence="2" id="KW-0732">Signal</keyword>
<dbReference type="GO" id="GO:0005975">
    <property type="term" value="P:carbohydrate metabolic process"/>
    <property type="evidence" value="ECO:0007669"/>
    <property type="project" value="InterPro"/>
</dbReference>
<feature type="domain" description="GH16" evidence="3">
    <location>
        <begin position="62"/>
        <end position="271"/>
    </location>
</feature>
<dbReference type="Gene3D" id="2.60.120.200">
    <property type="match status" value="1"/>
</dbReference>
<gene>
    <name evidence="4" type="ORF">DDE18_22310</name>
</gene>
<dbReference type="Pfam" id="PF00722">
    <property type="entry name" value="Glyco_hydro_16"/>
    <property type="match status" value="1"/>
</dbReference>
<dbReference type="PROSITE" id="PS51762">
    <property type="entry name" value="GH16_2"/>
    <property type="match status" value="1"/>
</dbReference>
<evidence type="ECO:0000313" key="4">
    <source>
        <dbReference type="EMBL" id="PVG80610.1"/>
    </source>
</evidence>
<evidence type="ECO:0000256" key="2">
    <source>
        <dbReference type="SAM" id="SignalP"/>
    </source>
</evidence>
<evidence type="ECO:0000313" key="5">
    <source>
        <dbReference type="Proteomes" id="UP000246018"/>
    </source>
</evidence>
<accession>A0A2T8F4I3</accession>
<dbReference type="InterPro" id="IPR000757">
    <property type="entry name" value="Beta-glucanase-like"/>
</dbReference>
<evidence type="ECO:0000259" key="3">
    <source>
        <dbReference type="PROSITE" id="PS51762"/>
    </source>
</evidence>
<dbReference type="OrthoDB" id="3250776at2"/>
<dbReference type="PANTHER" id="PTHR10963:SF55">
    <property type="entry name" value="GLYCOSIDE HYDROLASE FAMILY 16 PROTEIN"/>
    <property type="match status" value="1"/>
</dbReference>
<comment type="caution">
    <text evidence="4">The sequence shown here is derived from an EMBL/GenBank/DDBJ whole genome shotgun (WGS) entry which is preliminary data.</text>
</comment>
<dbReference type="AlphaFoldDB" id="A0A2T8F4I3"/>
<dbReference type="InterPro" id="IPR013320">
    <property type="entry name" value="ConA-like_dom_sf"/>
</dbReference>
<keyword evidence="5" id="KW-1185">Reference proteome</keyword>
<proteinExistence type="inferred from homology"/>
<dbReference type="CDD" id="cd00413">
    <property type="entry name" value="Glyco_hydrolase_16"/>
    <property type="match status" value="1"/>
</dbReference>
<feature type="chain" id="PRO_5039101256" description="GH16 domain-containing protein" evidence="2">
    <location>
        <begin position="34"/>
        <end position="271"/>
    </location>
</feature>
<comment type="similarity">
    <text evidence="1">Belongs to the glycosyl hydrolase 16 family.</text>
</comment>
<reference evidence="4 5" key="1">
    <citation type="submission" date="2018-04" db="EMBL/GenBank/DDBJ databases">
        <title>Genome of Nocardioides gansuensis WSJ-1.</title>
        <authorList>
            <person name="Wu S."/>
            <person name="Wang G."/>
        </authorList>
    </citation>
    <scope>NUCLEOTIDE SEQUENCE [LARGE SCALE GENOMIC DNA]</scope>
    <source>
        <strain evidence="4 5">WSJ-1</strain>
    </source>
</reference>
<organism evidence="4 5">
    <name type="scientific">Nocardioides gansuensis</name>
    <dbReference type="NCBI Taxonomy" id="2138300"/>
    <lineage>
        <taxon>Bacteria</taxon>
        <taxon>Bacillati</taxon>
        <taxon>Actinomycetota</taxon>
        <taxon>Actinomycetes</taxon>
        <taxon>Propionibacteriales</taxon>
        <taxon>Nocardioidaceae</taxon>
        <taxon>Nocardioides</taxon>
    </lineage>
</organism>
<dbReference type="PANTHER" id="PTHR10963">
    <property type="entry name" value="GLYCOSYL HYDROLASE-RELATED"/>
    <property type="match status" value="1"/>
</dbReference>
<name>A0A2T8F4I3_9ACTN</name>
<dbReference type="EMBL" id="QDGZ01000019">
    <property type="protein sequence ID" value="PVG80610.1"/>
    <property type="molecule type" value="Genomic_DNA"/>
</dbReference>
<feature type="signal peptide" evidence="2">
    <location>
        <begin position="1"/>
        <end position="33"/>
    </location>
</feature>